<sequence>MNSPKHILCASCNKPCGGRFAKTIKCTKCEASTYCSTDCQNKDSAIHQLLCEAYKPFLDANPRPSENHKLAILLPTFSWPPIFTWVKCEILGHGKTRRCYPEYEGNRLSRMFELEPEVVFASAMLQAKNSSLQKVAFDHLVEIVVLESDQSDKTRINLGVEELMKLKGVKSGKQGFVRRGPLLILAQPGTITKHNIYYQDTTLADLGVVAEFLLAYGPNIKPSQLLVKKLSYLGMHEVYDVLGEIASKDSNIVKAVDISSKGDRNILGKLKYVETEIQKDSSIFTTTKPTSVSAYMGLPLLVKKYGNFNPEWMKKYQNGKIFPSPFMNRNSLFLNIRAEPIDDGWGFADIHEWDIQIGTVLVARQDKKPITLRQVEALARFCRYELCPAMEYAKEVFYCSGEVSWKNERERKKHLLEMQAAFVKKWMCRTTFDQYFYKLKGERLAAGDASWEHEISPYEFISCGLRSSAEVDTNNPVLSTQVASGFLSSWILPAASFPTFNVNKADLPSNPAFSNDIDRHSNTSITRASNTASHDEPYHNLVCLEIRKFVESSPRPTKNHYLGLLFPEDEEKPKPFWLRTTPNYGWSSPQCGDQLGNVRLTSIPISKRLRIANHGARQFDLKDSIQLYLRDEFQYYGSQNNTSVMDALGEIPGLELPSSQRQNSTREIEAKKQASTPPAIPVTKPASTKHEVSTTTHPIFKDTKPSPISVNLGIPLLIQNHGNFDRSWEAKGDAFENQTALYLNLITDPQSDKWGFTDLKEWDQIIGGVLVVREDRKSISPYQVEALSYWCQFKLSTAMMECESQLCHKFECSEDEERKVMQGKEEFVKKEICREKFEEFFEDFKKEKVKSDAKDWADVVSPYSV</sequence>
<dbReference type="EMBL" id="JAAMPI010000566">
    <property type="protein sequence ID" value="KAF4630290.1"/>
    <property type="molecule type" value="Genomic_DNA"/>
</dbReference>
<dbReference type="GO" id="GO:0008270">
    <property type="term" value="F:zinc ion binding"/>
    <property type="evidence" value="ECO:0007669"/>
    <property type="project" value="UniProtKB-KW"/>
</dbReference>
<evidence type="ECO:0000256" key="2">
    <source>
        <dbReference type="ARBA" id="ARBA00022771"/>
    </source>
</evidence>
<feature type="region of interest" description="Disordered" evidence="5">
    <location>
        <begin position="654"/>
        <end position="700"/>
    </location>
</feature>
<evidence type="ECO:0000256" key="3">
    <source>
        <dbReference type="ARBA" id="ARBA00022833"/>
    </source>
</evidence>
<evidence type="ECO:0000256" key="5">
    <source>
        <dbReference type="SAM" id="MobiDB-lite"/>
    </source>
</evidence>
<gene>
    <name evidence="7" type="ORF">G7Y89_g7849</name>
</gene>
<dbReference type="PROSITE" id="PS50865">
    <property type="entry name" value="ZF_MYND_2"/>
    <property type="match status" value="1"/>
</dbReference>
<name>A0A8H4RHQ9_9HELO</name>
<dbReference type="InterPro" id="IPR002893">
    <property type="entry name" value="Znf_MYND"/>
</dbReference>
<evidence type="ECO:0000259" key="6">
    <source>
        <dbReference type="PROSITE" id="PS50865"/>
    </source>
</evidence>
<dbReference type="OrthoDB" id="437457at2759"/>
<keyword evidence="8" id="KW-1185">Reference proteome</keyword>
<evidence type="ECO:0000256" key="4">
    <source>
        <dbReference type="PROSITE-ProRule" id="PRU00134"/>
    </source>
</evidence>
<dbReference type="Gene3D" id="6.10.140.2220">
    <property type="match status" value="1"/>
</dbReference>
<feature type="domain" description="MYND-type" evidence="6">
    <location>
        <begin position="9"/>
        <end position="51"/>
    </location>
</feature>
<keyword evidence="1" id="KW-0479">Metal-binding</keyword>
<dbReference type="AlphaFoldDB" id="A0A8H4RHQ9"/>
<organism evidence="7 8">
    <name type="scientific">Cudoniella acicularis</name>
    <dbReference type="NCBI Taxonomy" id="354080"/>
    <lineage>
        <taxon>Eukaryota</taxon>
        <taxon>Fungi</taxon>
        <taxon>Dikarya</taxon>
        <taxon>Ascomycota</taxon>
        <taxon>Pezizomycotina</taxon>
        <taxon>Leotiomycetes</taxon>
        <taxon>Helotiales</taxon>
        <taxon>Tricladiaceae</taxon>
        <taxon>Cudoniella</taxon>
    </lineage>
</organism>
<evidence type="ECO:0000256" key="1">
    <source>
        <dbReference type="ARBA" id="ARBA00022723"/>
    </source>
</evidence>
<accession>A0A8H4RHQ9</accession>
<dbReference type="Proteomes" id="UP000566819">
    <property type="component" value="Unassembled WGS sequence"/>
</dbReference>
<protein>
    <recommendedName>
        <fullName evidence="6">MYND-type domain-containing protein</fullName>
    </recommendedName>
</protein>
<dbReference type="SUPFAM" id="SSF144232">
    <property type="entry name" value="HIT/MYND zinc finger-like"/>
    <property type="match status" value="1"/>
</dbReference>
<comment type="caution">
    <text evidence="7">The sequence shown here is derived from an EMBL/GenBank/DDBJ whole genome shotgun (WGS) entry which is preliminary data.</text>
</comment>
<evidence type="ECO:0000313" key="7">
    <source>
        <dbReference type="EMBL" id="KAF4630290.1"/>
    </source>
</evidence>
<reference evidence="7 8" key="1">
    <citation type="submission" date="2020-03" db="EMBL/GenBank/DDBJ databases">
        <title>Draft Genome Sequence of Cudoniella acicularis.</title>
        <authorList>
            <person name="Buettner E."/>
            <person name="Kellner H."/>
        </authorList>
    </citation>
    <scope>NUCLEOTIDE SEQUENCE [LARGE SCALE GENOMIC DNA]</scope>
    <source>
        <strain evidence="7 8">DSM 108380</strain>
    </source>
</reference>
<proteinExistence type="predicted"/>
<evidence type="ECO:0000313" key="8">
    <source>
        <dbReference type="Proteomes" id="UP000566819"/>
    </source>
</evidence>
<dbReference type="Pfam" id="PF01753">
    <property type="entry name" value="zf-MYND"/>
    <property type="match status" value="1"/>
</dbReference>
<keyword evidence="2 4" id="KW-0863">Zinc-finger</keyword>
<keyword evidence="3" id="KW-0862">Zinc</keyword>